<proteinExistence type="predicted"/>
<dbReference type="RefSeq" id="WP_227573491.1">
    <property type="nucleotide sequence ID" value="NZ_JAJEQT010000009.1"/>
</dbReference>
<comment type="caution">
    <text evidence="1">The sequence shown here is derived from an EMBL/GenBank/DDBJ whole genome shotgun (WGS) entry which is preliminary data.</text>
</comment>
<gene>
    <name evidence="1" type="ORF">LKD28_11490</name>
</gene>
<organism evidence="1 2">
    <name type="scientific">Coprococcus hominis</name>
    <name type="common">ex Arizal et al. 2022</name>
    <dbReference type="NCBI Taxonomy" id="2881262"/>
    <lineage>
        <taxon>Bacteria</taxon>
        <taxon>Bacillati</taxon>
        <taxon>Bacillota</taxon>
        <taxon>Clostridia</taxon>
        <taxon>Lachnospirales</taxon>
        <taxon>Lachnospiraceae</taxon>
        <taxon>Coprococcus</taxon>
    </lineage>
</organism>
<keyword evidence="2" id="KW-1185">Reference proteome</keyword>
<reference evidence="1 2" key="1">
    <citation type="submission" date="2021-10" db="EMBL/GenBank/DDBJ databases">
        <title>Anaerobic single-cell dispensing facilitates the cultivation of human gut bacteria.</title>
        <authorList>
            <person name="Afrizal A."/>
        </authorList>
    </citation>
    <scope>NUCLEOTIDE SEQUENCE [LARGE SCALE GENOMIC DNA]</scope>
    <source>
        <strain evidence="1 2">CLA-AA-H212</strain>
    </source>
</reference>
<accession>A0ABS8FQZ5</accession>
<evidence type="ECO:0008006" key="3">
    <source>
        <dbReference type="Google" id="ProtNLM"/>
    </source>
</evidence>
<name>A0ABS8FQZ5_9FIRM</name>
<sequence length="309" mass="35949">MICAYCGKEAKGTKEHIISSGILGLFPECFATIDGERSIVHQGEPMVKDVCADCNNNRISYIDSYAKEFIEKYFLVKYKKDDTLSVEYDYTMIQKMCLKFAFNDLRARKKDVSFFDDEVKEFLLNEEKSSPLGNITILAGLAVNTSPALDYMFGNMKLRWGDSPLLLANSIVTNIDYNTGHITLREERKIQEFENYALSYVFRFNSLQLLILCWDRDIKEDVLNKNNIILKYQYPYSILDASGNTVLSRCTSEATYHHEQLIDVTWGQGLMDEISYMRGTFSEQSEKYFEEVQKRWDEEERKLAEEHPR</sequence>
<evidence type="ECO:0000313" key="1">
    <source>
        <dbReference type="EMBL" id="MCC2219641.1"/>
    </source>
</evidence>
<protein>
    <recommendedName>
        <fullName evidence="3">HNH endonuclease</fullName>
    </recommendedName>
</protein>
<dbReference type="Proteomes" id="UP001198495">
    <property type="component" value="Unassembled WGS sequence"/>
</dbReference>
<dbReference type="EMBL" id="JAJEQT010000009">
    <property type="protein sequence ID" value="MCC2219641.1"/>
    <property type="molecule type" value="Genomic_DNA"/>
</dbReference>
<evidence type="ECO:0000313" key="2">
    <source>
        <dbReference type="Proteomes" id="UP001198495"/>
    </source>
</evidence>